<comment type="caution">
    <text evidence="1">The sequence shown here is derived from an EMBL/GenBank/DDBJ whole genome shotgun (WGS) entry which is preliminary data.</text>
</comment>
<feature type="non-terminal residue" evidence="1">
    <location>
        <position position="1"/>
    </location>
</feature>
<accession>A0A8K1LFL8</accession>
<protein>
    <submittedName>
        <fullName evidence="1">Uncharacterized protein</fullName>
    </submittedName>
</protein>
<feature type="non-terminal residue" evidence="1">
    <location>
        <position position="58"/>
    </location>
</feature>
<dbReference type="Proteomes" id="UP000796761">
    <property type="component" value="Unassembled WGS sequence"/>
</dbReference>
<reference evidence="1" key="1">
    <citation type="submission" date="2019-04" db="EMBL/GenBank/DDBJ databases">
        <title>Genome assembly of Zosterops borbonicus 15179.</title>
        <authorList>
            <person name="Leroy T."/>
            <person name="Anselmetti Y."/>
            <person name="Tilak M.-K."/>
            <person name="Nabholz B."/>
        </authorList>
    </citation>
    <scope>NUCLEOTIDE SEQUENCE</scope>
    <source>
        <strain evidence="1">HGM_15179</strain>
        <tissue evidence="1">Muscle</tissue>
    </source>
</reference>
<dbReference type="AlphaFoldDB" id="A0A8K1LFL8"/>
<keyword evidence="2" id="KW-1185">Reference proteome</keyword>
<proteinExistence type="predicted"/>
<sequence length="58" mass="6532">LTGHNQHLGLPLWEMCRDCFSLSLTTHYYGAAQDMSKRLHSILDGSENPVTEARSLET</sequence>
<evidence type="ECO:0000313" key="2">
    <source>
        <dbReference type="Proteomes" id="UP000796761"/>
    </source>
</evidence>
<name>A0A8K1LFL8_9PASS</name>
<gene>
    <name evidence="1" type="ORF">HGM15179_015047</name>
</gene>
<organism evidence="1 2">
    <name type="scientific">Zosterops borbonicus</name>
    <dbReference type="NCBI Taxonomy" id="364589"/>
    <lineage>
        <taxon>Eukaryota</taxon>
        <taxon>Metazoa</taxon>
        <taxon>Chordata</taxon>
        <taxon>Craniata</taxon>
        <taxon>Vertebrata</taxon>
        <taxon>Euteleostomi</taxon>
        <taxon>Archelosauria</taxon>
        <taxon>Archosauria</taxon>
        <taxon>Dinosauria</taxon>
        <taxon>Saurischia</taxon>
        <taxon>Theropoda</taxon>
        <taxon>Coelurosauria</taxon>
        <taxon>Aves</taxon>
        <taxon>Neognathae</taxon>
        <taxon>Neoaves</taxon>
        <taxon>Telluraves</taxon>
        <taxon>Australaves</taxon>
        <taxon>Passeriformes</taxon>
        <taxon>Sylvioidea</taxon>
        <taxon>Zosteropidae</taxon>
        <taxon>Zosterops</taxon>
    </lineage>
</organism>
<evidence type="ECO:0000313" key="1">
    <source>
        <dbReference type="EMBL" id="TRZ12062.1"/>
    </source>
</evidence>
<dbReference type="EMBL" id="SWJQ01000626">
    <property type="protein sequence ID" value="TRZ12062.1"/>
    <property type="molecule type" value="Genomic_DNA"/>
</dbReference>